<dbReference type="GO" id="GO:0008270">
    <property type="term" value="F:zinc ion binding"/>
    <property type="evidence" value="ECO:0007669"/>
    <property type="project" value="UniProtKB-UniRule"/>
</dbReference>
<protein>
    <recommendedName>
        <fullName evidence="2">ZAD domain-containing protein</fullName>
    </recommendedName>
</protein>
<reference evidence="3 4" key="1">
    <citation type="journal article" date="2015" name="Nat. Commun.">
        <title>Outbred genome sequencing and CRISPR/Cas9 gene editing in butterflies.</title>
        <authorList>
            <person name="Li X."/>
            <person name="Fan D."/>
            <person name="Zhang W."/>
            <person name="Liu G."/>
            <person name="Zhang L."/>
            <person name="Zhao L."/>
            <person name="Fang X."/>
            <person name="Chen L."/>
            <person name="Dong Y."/>
            <person name="Chen Y."/>
            <person name="Ding Y."/>
            <person name="Zhao R."/>
            <person name="Feng M."/>
            <person name="Zhu Y."/>
            <person name="Feng Y."/>
            <person name="Jiang X."/>
            <person name="Zhu D."/>
            <person name="Xiang H."/>
            <person name="Feng X."/>
            <person name="Li S."/>
            <person name="Wang J."/>
            <person name="Zhang G."/>
            <person name="Kronforst M.R."/>
            <person name="Wang W."/>
        </authorList>
    </citation>
    <scope>NUCLEOTIDE SEQUENCE [LARGE SCALE GENOMIC DNA]</scope>
    <source>
        <strain evidence="3">Ya'a_city_454_Pm</strain>
        <tissue evidence="3">Whole body</tissue>
    </source>
</reference>
<accession>A0A194R9P0</accession>
<feature type="binding site" evidence="1">
    <location>
        <position position="69"/>
    </location>
    <ligand>
        <name>Zn(2+)</name>
        <dbReference type="ChEBI" id="CHEBI:29105"/>
    </ligand>
</feature>
<dbReference type="InParanoid" id="A0A194R9P0"/>
<feature type="domain" description="ZAD" evidence="2">
    <location>
        <begin position="14"/>
        <end position="93"/>
    </location>
</feature>
<dbReference type="AlphaFoldDB" id="A0A194R9P0"/>
<dbReference type="Pfam" id="PF07776">
    <property type="entry name" value="zf-AD"/>
    <property type="match status" value="1"/>
</dbReference>
<dbReference type="Proteomes" id="UP000053240">
    <property type="component" value="Unassembled WGS sequence"/>
</dbReference>
<dbReference type="InterPro" id="IPR012934">
    <property type="entry name" value="Znf_AD"/>
</dbReference>
<keyword evidence="1" id="KW-0479">Metal-binding</keyword>
<dbReference type="GO" id="GO:0005634">
    <property type="term" value="C:nucleus"/>
    <property type="evidence" value="ECO:0007669"/>
    <property type="project" value="InterPro"/>
</dbReference>
<proteinExistence type="predicted"/>
<sequence>MSANSRKGPIIDPGVCRCCGSLKKCRIINIEYEWQGQKEIYSDMFVDCFGLLLSHLDGGPSERLICATCVNRLREACAFRKQVLRCEELLLSAKIQLHNDDGESKEGIQPDVKKEKIVENEVDEDDDDDALVHGGAVDNLSRVRPLRILSRRLQEVLCVLEESVEWLDVETIDEQEIAMTEETFDMPAPLINDVSKWIDAGNVFVEDV</sequence>
<evidence type="ECO:0000256" key="1">
    <source>
        <dbReference type="PROSITE-ProRule" id="PRU01263"/>
    </source>
</evidence>
<organism evidence="3 4">
    <name type="scientific">Papilio machaon</name>
    <name type="common">Old World swallowtail butterfly</name>
    <dbReference type="NCBI Taxonomy" id="76193"/>
    <lineage>
        <taxon>Eukaryota</taxon>
        <taxon>Metazoa</taxon>
        <taxon>Ecdysozoa</taxon>
        <taxon>Arthropoda</taxon>
        <taxon>Hexapoda</taxon>
        <taxon>Insecta</taxon>
        <taxon>Pterygota</taxon>
        <taxon>Neoptera</taxon>
        <taxon>Endopterygota</taxon>
        <taxon>Lepidoptera</taxon>
        <taxon>Glossata</taxon>
        <taxon>Ditrysia</taxon>
        <taxon>Papilionoidea</taxon>
        <taxon>Papilionidae</taxon>
        <taxon>Papilioninae</taxon>
        <taxon>Papilio</taxon>
    </lineage>
</organism>
<keyword evidence="1" id="KW-0863">Zinc-finger</keyword>
<feature type="binding site" evidence="1">
    <location>
        <position position="19"/>
    </location>
    <ligand>
        <name>Zn(2+)</name>
        <dbReference type="ChEBI" id="CHEBI:29105"/>
    </ligand>
</feature>
<dbReference type="EMBL" id="KQ460500">
    <property type="protein sequence ID" value="KPJ14224.1"/>
    <property type="molecule type" value="Genomic_DNA"/>
</dbReference>
<name>A0A194R9P0_PAPMA</name>
<feature type="binding site" evidence="1">
    <location>
        <position position="66"/>
    </location>
    <ligand>
        <name>Zn(2+)</name>
        <dbReference type="ChEBI" id="CHEBI:29105"/>
    </ligand>
</feature>
<evidence type="ECO:0000313" key="3">
    <source>
        <dbReference type="EMBL" id="KPJ14224.1"/>
    </source>
</evidence>
<gene>
    <name evidence="3" type="ORF">RR48_06974</name>
</gene>
<evidence type="ECO:0000313" key="4">
    <source>
        <dbReference type="Proteomes" id="UP000053240"/>
    </source>
</evidence>
<keyword evidence="1" id="KW-0862">Zinc</keyword>
<evidence type="ECO:0000259" key="2">
    <source>
        <dbReference type="PROSITE" id="PS51915"/>
    </source>
</evidence>
<dbReference type="PROSITE" id="PS51915">
    <property type="entry name" value="ZAD"/>
    <property type="match status" value="1"/>
</dbReference>
<feature type="binding site" evidence="1">
    <location>
        <position position="16"/>
    </location>
    <ligand>
        <name>Zn(2+)</name>
        <dbReference type="ChEBI" id="CHEBI:29105"/>
    </ligand>
</feature>
<keyword evidence="4" id="KW-1185">Reference proteome</keyword>
<dbReference type="SMART" id="SM00868">
    <property type="entry name" value="zf-AD"/>
    <property type="match status" value="1"/>
</dbReference>